<evidence type="ECO:0000256" key="1">
    <source>
        <dbReference type="ARBA" id="ARBA00011952"/>
    </source>
</evidence>
<dbReference type="GO" id="GO:0048029">
    <property type="term" value="F:monosaccharide binding"/>
    <property type="evidence" value="ECO:0007669"/>
    <property type="project" value="TreeGrafter"/>
</dbReference>
<accession>A0A2H0XBW0</accession>
<evidence type="ECO:0000256" key="4">
    <source>
        <dbReference type="ARBA" id="ARBA00023235"/>
    </source>
</evidence>
<dbReference type="InterPro" id="IPR001672">
    <property type="entry name" value="G6P_Isomerase"/>
</dbReference>
<reference evidence="7" key="1">
    <citation type="submission" date="2017-09" db="EMBL/GenBank/DDBJ databases">
        <title>Depth-based differentiation of microbial function through sediment-hosted aquifers and enrichment of novel symbionts in the deep terrestrial subsurface.</title>
        <authorList>
            <person name="Probst A.J."/>
            <person name="Ladd B."/>
            <person name="Jarett J.K."/>
            <person name="Geller-Mcgrath D.E."/>
            <person name="Sieber C.M.K."/>
            <person name="Emerson J.B."/>
            <person name="Anantharaman K."/>
            <person name="Thomas B.C."/>
            <person name="Malmstrom R."/>
            <person name="Stieglmeier M."/>
            <person name="Klingl A."/>
            <person name="Woyke T."/>
            <person name="Ryan C.M."/>
            <person name="Banfield J.F."/>
        </authorList>
    </citation>
    <scope>NUCLEOTIDE SEQUENCE [LARGE SCALE GENOMIC DNA]</scope>
</reference>
<dbReference type="InterPro" id="IPR018189">
    <property type="entry name" value="Phosphoglucose_isomerase_CS"/>
</dbReference>
<sequence length="386" mass="42879">MKIHKGQVLENTVLEDSVVAEAEWLAQSLYKGTSNNRTKFEDFLNLPTSKYEVTTPADVKHVVVIGIGGSSLSPKAVYDALFGYVDKVQPERFPKLHFLENVDIGYIDALMAILLKSASPDYHELAFVVICKSGKTFETLKNLEYLTSEKFKGVVKGENTYVISVEGNHTWEWGKSLGAKLFPMSQVISGRFQIFSAITAVPLELVDVDFKKFIEGAKTSLSDTKTSEGLALTRWQFYKNGIDTDVYFAFDERLRSLAEWYASITAESLGKKSGGITPIVSIGSRDLHSIGQLYLQGSRNKFTTFLSLSNTDPNNLFILEAVKKAYDDAKLPYMHITLDAGSPDILTNELGEFMQSKIIETVLLGGLVGVNPYDQPGVELYKKYLG</sequence>
<comment type="pathway">
    <text evidence="5">Carbohydrate degradation; glycolysis; D-glyceraldehyde 3-phosphate and glycerone phosphate from D-glucose: step 2/4.</text>
</comment>
<dbReference type="GO" id="GO:0051156">
    <property type="term" value="P:glucose 6-phosphate metabolic process"/>
    <property type="evidence" value="ECO:0007669"/>
    <property type="project" value="TreeGrafter"/>
</dbReference>
<evidence type="ECO:0000256" key="5">
    <source>
        <dbReference type="RuleBase" id="RU000612"/>
    </source>
</evidence>
<dbReference type="EMBL" id="PEYU01000040">
    <property type="protein sequence ID" value="PIS22437.1"/>
    <property type="molecule type" value="Genomic_DNA"/>
</dbReference>
<evidence type="ECO:0000256" key="3">
    <source>
        <dbReference type="ARBA" id="ARBA00023152"/>
    </source>
</evidence>
<dbReference type="SUPFAM" id="SSF53697">
    <property type="entry name" value="SIS domain"/>
    <property type="match status" value="1"/>
</dbReference>
<gene>
    <name evidence="6" type="ORF">COT50_01990</name>
</gene>
<protein>
    <recommendedName>
        <fullName evidence="1 5">Glucose-6-phosphate isomerase</fullName>
        <ecNumber evidence="1 5">5.3.1.9</ecNumber>
    </recommendedName>
</protein>
<organism evidence="6 7">
    <name type="scientific">candidate division WWE3 bacterium CG08_land_8_20_14_0_20_41_10</name>
    <dbReference type="NCBI Taxonomy" id="1975085"/>
    <lineage>
        <taxon>Bacteria</taxon>
        <taxon>Katanobacteria</taxon>
    </lineage>
</organism>
<dbReference type="GO" id="GO:0097367">
    <property type="term" value="F:carbohydrate derivative binding"/>
    <property type="evidence" value="ECO:0007669"/>
    <property type="project" value="InterPro"/>
</dbReference>
<dbReference type="PANTHER" id="PTHR11469:SF1">
    <property type="entry name" value="GLUCOSE-6-PHOSPHATE ISOMERASE"/>
    <property type="match status" value="1"/>
</dbReference>
<evidence type="ECO:0000313" key="6">
    <source>
        <dbReference type="EMBL" id="PIS22437.1"/>
    </source>
</evidence>
<dbReference type="GO" id="GO:0006096">
    <property type="term" value="P:glycolytic process"/>
    <property type="evidence" value="ECO:0007669"/>
    <property type="project" value="UniProtKB-UniPathway"/>
</dbReference>
<dbReference type="InterPro" id="IPR046348">
    <property type="entry name" value="SIS_dom_sf"/>
</dbReference>
<dbReference type="PANTHER" id="PTHR11469">
    <property type="entry name" value="GLUCOSE-6-PHOSPHATE ISOMERASE"/>
    <property type="match status" value="1"/>
</dbReference>
<dbReference type="PROSITE" id="PS51463">
    <property type="entry name" value="P_GLUCOSE_ISOMERASE_3"/>
    <property type="match status" value="1"/>
</dbReference>
<dbReference type="PRINTS" id="PR00662">
    <property type="entry name" value="G6PISOMERASE"/>
</dbReference>
<dbReference type="Proteomes" id="UP000231252">
    <property type="component" value="Unassembled WGS sequence"/>
</dbReference>
<dbReference type="EC" id="5.3.1.9" evidence="1 5"/>
<dbReference type="GO" id="GO:0006094">
    <property type="term" value="P:gluconeogenesis"/>
    <property type="evidence" value="ECO:0007669"/>
    <property type="project" value="UniProtKB-KW"/>
</dbReference>
<dbReference type="UniPathway" id="UPA00109">
    <property type="reaction ID" value="UER00181"/>
</dbReference>
<dbReference type="AlphaFoldDB" id="A0A2H0XBW0"/>
<name>A0A2H0XBW0_UNCKA</name>
<keyword evidence="3 5" id="KW-0324">Glycolysis</keyword>
<comment type="similarity">
    <text evidence="5">Belongs to the GPI family.</text>
</comment>
<dbReference type="InterPro" id="IPR035482">
    <property type="entry name" value="SIS_PGI_2"/>
</dbReference>
<dbReference type="Pfam" id="PF00342">
    <property type="entry name" value="PGI"/>
    <property type="match status" value="1"/>
</dbReference>
<proteinExistence type="inferred from homology"/>
<dbReference type="GO" id="GO:0004347">
    <property type="term" value="F:glucose-6-phosphate isomerase activity"/>
    <property type="evidence" value="ECO:0007669"/>
    <property type="project" value="UniProtKB-EC"/>
</dbReference>
<dbReference type="Gene3D" id="3.40.50.10490">
    <property type="entry name" value="Glucose-6-phosphate isomerase like protein, domain 1"/>
    <property type="match status" value="3"/>
</dbReference>
<comment type="caution">
    <text evidence="6">The sequence shown here is derived from an EMBL/GenBank/DDBJ whole genome shotgun (WGS) entry which is preliminary data.</text>
</comment>
<dbReference type="CDD" id="cd05016">
    <property type="entry name" value="SIS_PGI_2"/>
    <property type="match status" value="1"/>
</dbReference>
<evidence type="ECO:0000313" key="7">
    <source>
        <dbReference type="Proteomes" id="UP000231252"/>
    </source>
</evidence>
<keyword evidence="2 5" id="KW-0312">Gluconeogenesis</keyword>
<dbReference type="PROSITE" id="PS00174">
    <property type="entry name" value="P_GLUCOSE_ISOMERASE_2"/>
    <property type="match status" value="1"/>
</dbReference>
<evidence type="ECO:0000256" key="2">
    <source>
        <dbReference type="ARBA" id="ARBA00022432"/>
    </source>
</evidence>
<dbReference type="GO" id="GO:0005829">
    <property type="term" value="C:cytosol"/>
    <property type="evidence" value="ECO:0007669"/>
    <property type="project" value="TreeGrafter"/>
</dbReference>
<comment type="catalytic activity">
    <reaction evidence="5">
        <text>alpha-D-glucose 6-phosphate = beta-D-fructose 6-phosphate</text>
        <dbReference type="Rhea" id="RHEA:11816"/>
        <dbReference type="ChEBI" id="CHEBI:57634"/>
        <dbReference type="ChEBI" id="CHEBI:58225"/>
        <dbReference type="EC" id="5.3.1.9"/>
    </reaction>
</comment>
<keyword evidence="4 5" id="KW-0413">Isomerase</keyword>